<dbReference type="EMBL" id="MF101427">
    <property type="protein sequence ID" value="ARW63400.1"/>
    <property type="molecule type" value="Genomic_DNA"/>
</dbReference>
<gene>
    <name evidence="1" type="primary">orf41</name>
</gene>
<sequence>MFNAFLITFLKLLNLWSPKCFIIGVSEILNISIQIISLDCS</sequence>
<dbReference type="RefSeq" id="YP_009394838.1">
    <property type="nucleotide sequence ID" value="NC_035274.1"/>
</dbReference>
<protein>
    <submittedName>
        <fullName evidence="1">Uncharacterized protein</fullName>
    </submittedName>
</protein>
<keyword evidence="1" id="KW-0150">Chloroplast</keyword>
<keyword evidence="1" id="KW-0934">Plastid</keyword>
<dbReference type="GeneID" id="33356761"/>
<name>A0A1Z1MBQ5_9FLOR</name>
<dbReference type="AlphaFoldDB" id="A0A1Z1MBQ5"/>
<reference evidence="1" key="1">
    <citation type="journal article" date="2017" name="J. Phycol.">
        <title>Analysis of chloroplast genomes and a supermatrix inform reclassification of the Rhodomelaceae (Rhodophyta).</title>
        <authorList>
            <person name="Diaz-Tapia P."/>
            <person name="Maggs C.A."/>
            <person name="West J.A."/>
            <person name="Verbruggen H."/>
        </authorList>
    </citation>
    <scope>NUCLEOTIDE SEQUENCE</scope>
    <source>
        <strain evidence="1">PD547</strain>
    </source>
</reference>
<proteinExistence type="predicted"/>
<evidence type="ECO:0000313" key="1">
    <source>
        <dbReference type="EMBL" id="ARW63400.1"/>
    </source>
</evidence>
<organism evidence="1">
    <name type="scientific">Polysiphonia elongata</name>
    <dbReference type="NCBI Taxonomy" id="159753"/>
    <lineage>
        <taxon>Eukaryota</taxon>
        <taxon>Rhodophyta</taxon>
        <taxon>Florideophyceae</taxon>
        <taxon>Rhodymeniophycidae</taxon>
        <taxon>Ceramiales</taxon>
        <taxon>Rhodomelaceae</taxon>
        <taxon>Polysiphonioideae</taxon>
        <taxon>Polysiphonia</taxon>
    </lineage>
</organism>
<geneLocation type="chloroplast" evidence="1"/>
<accession>A0A1Z1MBQ5</accession>